<comment type="subunit">
    <text evidence="2">Monomer.</text>
</comment>
<proteinExistence type="inferred from homology"/>
<evidence type="ECO:0000256" key="4">
    <source>
        <dbReference type="ARBA" id="ARBA00022763"/>
    </source>
</evidence>
<organism evidence="11 12">
    <name type="scientific">Acetobacter sacchari</name>
    <dbReference type="NCBI Taxonomy" id="2661687"/>
    <lineage>
        <taxon>Bacteria</taxon>
        <taxon>Pseudomonadati</taxon>
        <taxon>Pseudomonadota</taxon>
        <taxon>Alphaproteobacteria</taxon>
        <taxon>Acetobacterales</taxon>
        <taxon>Acetobacteraceae</taxon>
        <taxon>Acetobacter</taxon>
    </lineage>
</organism>
<keyword evidence="4" id="KW-0227">DNA damage</keyword>
<evidence type="ECO:0000256" key="7">
    <source>
        <dbReference type="ARBA" id="ARBA00023236"/>
    </source>
</evidence>
<dbReference type="Gene3D" id="3.30.70.270">
    <property type="match status" value="1"/>
</dbReference>
<dbReference type="Pfam" id="PF13438">
    <property type="entry name" value="DUF4113"/>
    <property type="match status" value="1"/>
</dbReference>
<dbReference type="Pfam" id="PF00817">
    <property type="entry name" value="IMS"/>
    <property type="match status" value="1"/>
</dbReference>
<evidence type="ECO:0000256" key="5">
    <source>
        <dbReference type="ARBA" id="ARBA00023199"/>
    </source>
</evidence>
<protein>
    <recommendedName>
        <fullName evidence="3">DNA-directed DNA polymerase</fullName>
        <ecNumber evidence="3">2.7.7.7</ecNumber>
    </recommendedName>
</protein>
<evidence type="ECO:0000256" key="2">
    <source>
        <dbReference type="ARBA" id="ARBA00011245"/>
    </source>
</evidence>
<keyword evidence="5" id="KW-0741">SOS mutagenesis</keyword>
<name>A0ABS3LWL9_9PROT</name>
<dbReference type="PANTHER" id="PTHR11076">
    <property type="entry name" value="DNA REPAIR POLYMERASE UMUC / TRANSFERASE FAMILY MEMBER"/>
    <property type="match status" value="1"/>
</dbReference>
<dbReference type="Gene3D" id="3.30.1490.100">
    <property type="entry name" value="DNA polymerase, Y-family, little finger domain"/>
    <property type="match status" value="1"/>
</dbReference>
<dbReference type="InterPro" id="IPR036775">
    <property type="entry name" value="DNA_pol_Y-fam_lit_finger_sf"/>
</dbReference>
<evidence type="ECO:0000256" key="3">
    <source>
        <dbReference type="ARBA" id="ARBA00012417"/>
    </source>
</evidence>
<dbReference type="PROSITE" id="PS50173">
    <property type="entry name" value="UMUC"/>
    <property type="match status" value="1"/>
</dbReference>
<comment type="function">
    <text evidence="8">Poorly processive, error-prone DNA polymerase involved in untargeted mutagenesis. Copies undamaged DNA at stalled replication forks, which arise in vivo from mismatched or misaligned primer ends. These misaligned primers can be extended by PolIV. Exhibits no 3'-5' exonuclease (proofreading) activity. May be involved in translesional synthesis, in conjunction with the beta clamp from PolIII.</text>
</comment>
<reference evidence="11 12" key="1">
    <citation type="submission" date="2021-03" db="EMBL/GenBank/DDBJ databases">
        <title>The complete genome sequence of Acetobacter sacchari TBRC 11175.</title>
        <authorList>
            <person name="Charoenyingcharoen P."/>
            <person name="Yukphan P."/>
        </authorList>
    </citation>
    <scope>NUCLEOTIDE SEQUENCE [LARGE SCALE GENOMIC DNA]</scope>
    <source>
        <strain evidence="11 12">TBRC 11175</strain>
    </source>
</reference>
<evidence type="ECO:0000256" key="8">
    <source>
        <dbReference type="ARBA" id="ARBA00025589"/>
    </source>
</evidence>
<evidence type="ECO:0000313" key="12">
    <source>
        <dbReference type="Proteomes" id="UP000664771"/>
    </source>
</evidence>
<keyword evidence="6" id="KW-0234">DNA repair</keyword>
<dbReference type="SUPFAM" id="SSF100879">
    <property type="entry name" value="Lesion bypass DNA polymerase (Y-family), little finger domain"/>
    <property type="match status" value="1"/>
</dbReference>
<evidence type="ECO:0000256" key="6">
    <source>
        <dbReference type="ARBA" id="ARBA00023204"/>
    </source>
</evidence>
<dbReference type="CDD" id="cd01700">
    <property type="entry name" value="PolY_Pol_V_umuC"/>
    <property type="match status" value="1"/>
</dbReference>
<dbReference type="PANTHER" id="PTHR11076:SF34">
    <property type="entry name" value="PROTEIN UMUC"/>
    <property type="match status" value="1"/>
</dbReference>
<dbReference type="EMBL" id="JAFVMF010000010">
    <property type="protein sequence ID" value="MBO1360288.1"/>
    <property type="molecule type" value="Genomic_DNA"/>
</dbReference>
<dbReference type="Pfam" id="PF11799">
    <property type="entry name" value="IMS_C"/>
    <property type="match status" value="1"/>
</dbReference>
<feature type="domain" description="UmuC" evidence="10">
    <location>
        <begin position="4"/>
        <end position="186"/>
    </location>
</feature>
<evidence type="ECO:0000256" key="1">
    <source>
        <dbReference type="ARBA" id="ARBA00010945"/>
    </source>
</evidence>
<comment type="catalytic activity">
    <reaction evidence="9">
        <text>DNA(n) + a 2'-deoxyribonucleoside 5'-triphosphate = DNA(n+1) + diphosphate</text>
        <dbReference type="Rhea" id="RHEA:22508"/>
        <dbReference type="Rhea" id="RHEA-COMP:17339"/>
        <dbReference type="Rhea" id="RHEA-COMP:17340"/>
        <dbReference type="ChEBI" id="CHEBI:33019"/>
        <dbReference type="ChEBI" id="CHEBI:61560"/>
        <dbReference type="ChEBI" id="CHEBI:173112"/>
        <dbReference type="EC" id="2.7.7.7"/>
    </reaction>
</comment>
<gene>
    <name evidence="11" type="ORF">J2D73_10865</name>
</gene>
<evidence type="ECO:0000256" key="9">
    <source>
        <dbReference type="ARBA" id="ARBA00049244"/>
    </source>
</evidence>
<evidence type="ECO:0000259" key="10">
    <source>
        <dbReference type="PROSITE" id="PS50173"/>
    </source>
</evidence>
<accession>A0ABS3LWL9</accession>
<comment type="caution">
    <text evidence="11">The sequence shown here is derived from an EMBL/GenBank/DDBJ whole genome shotgun (WGS) entry which is preliminary data.</text>
</comment>
<keyword evidence="7" id="KW-0742">SOS response</keyword>
<dbReference type="Proteomes" id="UP000664771">
    <property type="component" value="Unassembled WGS sequence"/>
</dbReference>
<keyword evidence="12" id="KW-1185">Reference proteome</keyword>
<dbReference type="SUPFAM" id="SSF56672">
    <property type="entry name" value="DNA/RNA polymerases"/>
    <property type="match status" value="1"/>
</dbReference>
<dbReference type="EC" id="2.7.7.7" evidence="3"/>
<dbReference type="InterPro" id="IPR025188">
    <property type="entry name" value="DUF4113"/>
</dbReference>
<dbReference type="RefSeq" id="WP_207881565.1">
    <property type="nucleotide sequence ID" value="NZ_JAFVMF010000010.1"/>
</dbReference>
<evidence type="ECO:0000313" key="11">
    <source>
        <dbReference type="EMBL" id="MBO1360288.1"/>
    </source>
</evidence>
<dbReference type="InterPro" id="IPR001126">
    <property type="entry name" value="UmuC"/>
</dbReference>
<comment type="similarity">
    <text evidence="1">Belongs to the DNA polymerase type-Y family.</text>
</comment>
<dbReference type="InterPro" id="IPR050116">
    <property type="entry name" value="DNA_polymerase-Y"/>
</dbReference>
<dbReference type="InterPro" id="IPR017961">
    <property type="entry name" value="DNA_pol_Y-fam_little_finger"/>
</dbReference>
<dbReference type="InterPro" id="IPR043502">
    <property type="entry name" value="DNA/RNA_pol_sf"/>
</dbReference>
<dbReference type="Gene3D" id="3.40.1170.60">
    <property type="match status" value="1"/>
</dbReference>
<sequence>MPVFGLIDANSFYCSCQRAFDPALKRRPVVVLSNNDGCAIARTKEAKALGIKMGDAWHLIRKDRKLAGVEWLSSNYPLYADMSRRVFEVLTDLVPRVEPYSIDEMFLDLSGINDLESLCVKLRQDVSQITKIPTCVGWGPTKTIAKLANAIAKDRPELEGVCDLTGAGARERYYRNLDVGEVWGIGRRSVEKLHASNIRTISHYVDADEKLIRAISGILGERIQSELRGDSCLRLSDMAPQRQGVSCTRSFGRPITEPEEMREAVCGFATRAAEKLRGEGLEGGHIAVFIQTSPHARQWGWYSGQRALSIPATNDTLVMVRHATRLLREIWRPGYRYIKAGVHLTDLSPDGAQASLLEPRNMAAESAMRAMDEINQRYGKQVLRPASIGVNRNWSPRQNMLSPRYTTKLAEIMVAGTF</sequence>
<dbReference type="InterPro" id="IPR043128">
    <property type="entry name" value="Rev_trsase/Diguanyl_cyclase"/>
</dbReference>